<organism evidence="2 3">
    <name type="scientific">Candidatus Roizmanbacteria bacterium GW2011_GWA2_35_19</name>
    <dbReference type="NCBI Taxonomy" id="1618478"/>
    <lineage>
        <taxon>Bacteria</taxon>
        <taxon>Candidatus Roizmaniibacteriota</taxon>
    </lineage>
</organism>
<dbReference type="EMBL" id="LBQC01000015">
    <property type="protein sequence ID" value="KKP72464.1"/>
    <property type="molecule type" value="Genomic_DNA"/>
</dbReference>
<protein>
    <submittedName>
        <fullName evidence="2">Uncharacterized protein</fullName>
    </submittedName>
</protein>
<evidence type="ECO:0000256" key="1">
    <source>
        <dbReference type="SAM" id="MobiDB-lite"/>
    </source>
</evidence>
<comment type="caution">
    <text evidence="2">The sequence shown here is derived from an EMBL/GenBank/DDBJ whole genome shotgun (WGS) entry which is preliminary data.</text>
</comment>
<dbReference type="AlphaFoldDB" id="A0A0G0BSI1"/>
<evidence type="ECO:0000313" key="3">
    <source>
        <dbReference type="Proteomes" id="UP000034457"/>
    </source>
</evidence>
<name>A0A0G0BSI1_9BACT</name>
<feature type="region of interest" description="Disordered" evidence="1">
    <location>
        <begin position="57"/>
        <end position="124"/>
    </location>
</feature>
<sequence length="124" mass="14428">MIYKGFEFSRSLNGDDIVYIARNPVGLVIYRAKSESDLKKVIDNAIEERRRREEQVAQNLQAQERSKNKRRGFAAKKKEEVIAQQPIETTTATPKIHRDSTGKFVSQSQKKEDIKKSFWDQLRS</sequence>
<accession>A0A0G0BSI1</accession>
<evidence type="ECO:0000313" key="2">
    <source>
        <dbReference type="EMBL" id="KKP72464.1"/>
    </source>
</evidence>
<proteinExistence type="predicted"/>
<reference evidence="2 3" key="1">
    <citation type="journal article" date="2015" name="Nature">
        <title>rRNA introns, odd ribosomes, and small enigmatic genomes across a large radiation of phyla.</title>
        <authorList>
            <person name="Brown C.T."/>
            <person name="Hug L.A."/>
            <person name="Thomas B.C."/>
            <person name="Sharon I."/>
            <person name="Castelle C.J."/>
            <person name="Singh A."/>
            <person name="Wilkins M.J."/>
            <person name="Williams K.H."/>
            <person name="Banfield J.F."/>
        </authorList>
    </citation>
    <scope>NUCLEOTIDE SEQUENCE [LARGE SCALE GENOMIC DNA]</scope>
</reference>
<gene>
    <name evidence="2" type="ORF">UR68_C0015G0025</name>
</gene>
<dbReference type="Proteomes" id="UP000034457">
    <property type="component" value="Unassembled WGS sequence"/>
</dbReference>
<dbReference type="STRING" id="1618478.UR68_C0015G0025"/>
<feature type="compositionally biased region" description="Basic and acidic residues" evidence="1">
    <location>
        <begin position="109"/>
        <end position="124"/>
    </location>
</feature>